<feature type="transmembrane region" description="Helical" evidence="8">
    <location>
        <begin position="811"/>
        <end position="829"/>
    </location>
</feature>
<dbReference type="InterPro" id="IPR009057">
    <property type="entry name" value="Homeodomain-like_sf"/>
</dbReference>
<dbReference type="InterPro" id="IPR004358">
    <property type="entry name" value="Sig_transdc_His_kin-like_C"/>
</dbReference>
<dbReference type="GO" id="GO:0000155">
    <property type="term" value="F:phosphorelay sensor kinase activity"/>
    <property type="evidence" value="ECO:0007669"/>
    <property type="project" value="InterPro"/>
</dbReference>
<dbReference type="Pfam" id="PF02518">
    <property type="entry name" value="HATPase_c"/>
    <property type="match status" value="1"/>
</dbReference>
<dbReference type="Gene3D" id="1.10.287.130">
    <property type="match status" value="1"/>
</dbReference>
<dbReference type="EMBL" id="JADIMI010000007">
    <property type="protein sequence ID" value="MBO8451340.1"/>
    <property type="molecule type" value="Genomic_DNA"/>
</dbReference>
<dbReference type="Gene3D" id="3.40.50.2300">
    <property type="match status" value="1"/>
</dbReference>
<evidence type="ECO:0000256" key="2">
    <source>
        <dbReference type="ARBA" id="ARBA00012438"/>
    </source>
</evidence>
<dbReference type="PROSITE" id="PS50110">
    <property type="entry name" value="RESPONSE_REGULATORY"/>
    <property type="match status" value="1"/>
</dbReference>
<feature type="domain" description="Response regulatory" evidence="11">
    <location>
        <begin position="1098"/>
        <end position="1213"/>
    </location>
</feature>
<evidence type="ECO:0000259" key="10">
    <source>
        <dbReference type="PROSITE" id="PS50109"/>
    </source>
</evidence>
<name>A0A9D9ERF0_9BACT</name>
<dbReference type="FunFam" id="1.10.287.130:FF:000045">
    <property type="entry name" value="Two-component system sensor histidine kinase/response regulator"/>
    <property type="match status" value="1"/>
</dbReference>
<dbReference type="InterPro" id="IPR003661">
    <property type="entry name" value="HisK_dim/P_dom"/>
</dbReference>
<proteinExistence type="predicted"/>
<evidence type="ECO:0000313" key="12">
    <source>
        <dbReference type="EMBL" id="MBO8451340.1"/>
    </source>
</evidence>
<reference evidence="12" key="2">
    <citation type="journal article" date="2021" name="PeerJ">
        <title>Extensive microbial diversity within the chicken gut microbiome revealed by metagenomics and culture.</title>
        <authorList>
            <person name="Gilroy R."/>
            <person name="Ravi A."/>
            <person name="Getino M."/>
            <person name="Pursley I."/>
            <person name="Horton D.L."/>
            <person name="Alikhan N.F."/>
            <person name="Baker D."/>
            <person name="Gharbi K."/>
            <person name="Hall N."/>
            <person name="Watson M."/>
            <person name="Adriaenssens E.M."/>
            <person name="Foster-Nyarko E."/>
            <person name="Jarju S."/>
            <person name="Secka A."/>
            <person name="Antonio M."/>
            <person name="Oren A."/>
            <person name="Chaudhuri R.R."/>
            <person name="La Ragione R."/>
            <person name="Hildebrand F."/>
            <person name="Pallen M.J."/>
        </authorList>
    </citation>
    <scope>NUCLEOTIDE SEQUENCE</scope>
    <source>
        <strain evidence="12">B1-20833</strain>
    </source>
</reference>
<dbReference type="SUPFAM" id="SSF47384">
    <property type="entry name" value="Homodimeric domain of signal transducing histidine kinase"/>
    <property type="match status" value="1"/>
</dbReference>
<feature type="domain" description="Histidine kinase" evidence="10">
    <location>
        <begin position="862"/>
        <end position="1077"/>
    </location>
</feature>
<dbReference type="Gene3D" id="3.30.565.10">
    <property type="entry name" value="Histidine kinase-like ATPase, C-terminal domain"/>
    <property type="match status" value="1"/>
</dbReference>
<dbReference type="PROSITE" id="PS01124">
    <property type="entry name" value="HTH_ARAC_FAMILY_2"/>
    <property type="match status" value="1"/>
</dbReference>
<dbReference type="PROSITE" id="PS00041">
    <property type="entry name" value="HTH_ARAC_FAMILY_1"/>
    <property type="match status" value="1"/>
</dbReference>
<dbReference type="GO" id="GO:0043565">
    <property type="term" value="F:sequence-specific DNA binding"/>
    <property type="evidence" value="ECO:0007669"/>
    <property type="project" value="InterPro"/>
</dbReference>
<dbReference type="InterPro" id="IPR011006">
    <property type="entry name" value="CheY-like_superfamily"/>
</dbReference>
<evidence type="ECO:0000256" key="3">
    <source>
        <dbReference type="ARBA" id="ARBA00022553"/>
    </source>
</evidence>
<comment type="catalytic activity">
    <reaction evidence="1">
        <text>ATP + protein L-histidine = ADP + protein N-phospho-L-histidine.</text>
        <dbReference type="EC" id="2.7.13.3"/>
    </reaction>
</comment>
<dbReference type="InterPro" id="IPR005467">
    <property type="entry name" value="His_kinase_dom"/>
</dbReference>
<evidence type="ECO:0000259" key="11">
    <source>
        <dbReference type="PROSITE" id="PS50110"/>
    </source>
</evidence>
<dbReference type="InterPro" id="IPR013783">
    <property type="entry name" value="Ig-like_fold"/>
</dbReference>
<dbReference type="Pfam" id="PF00072">
    <property type="entry name" value="Response_reg"/>
    <property type="match status" value="1"/>
</dbReference>
<dbReference type="GO" id="GO:0003700">
    <property type="term" value="F:DNA-binding transcription factor activity"/>
    <property type="evidence" value="ECO:0007669"/>
    <property type="project" value="InterPro"/>
</dbReference>
<evidence type="ECO:0000256" key="7">
    <source>
        <dbReference type="PROSITE-ProRule" id="PRU00169"/>
    </source>
</evidence>
<evidence type="ECO:0000256" key="4">
    <source>
        <dbReference type="ARBA" id="ARBA00023015"/>
    </source>
</evidence>
<feature type="domain" description="HTH araC/xylS-type" evidence="9">
    <location>
        <begin position="1244"/>
        <end position="1343"/>
    </location>
</feature>
<dbReference type="InterPro" id="IPR018060">
    <property type="entry name" value="HTH_AraC"/>
</dbReference>
<dbReference type="Pfam" id="PF07495">
    <property type="entry name" value="Y_Y_Y"/>
    <property type="match status" value="1"/>
</dbReference>
<dbReference type="Pfam" id="PF12833">
    <property type="entry name" value="HTH_18"/>
    <property type="match status" value="1"/>
</dbReference>
<gene>
    <name evidence="12" type="ORF">IAC06_00440</name>
</gene>
<dbReference type="EC" id="2.7.13.3" evidence="2"/>
<protein>
    <recommendedName>
        <fullName evidence="2">histidine kinase</fullName>
        <ecNumber evidence="2">2.7.13.3</ecNumber>
    </recommendedName>
</protein>
<dbReference type="SMART" id="SM00448">
    <property type="entry name" value="REC"/>
    <property type="match status" value="1"/>
</dbReference>
<dbReference type="CDD" id="cd17574">
    <property type="entry name" value="REC_OmpR"/>
    <property type="match status" value="1"/>
</dbReference>
<evidence type="ECO:0000256" key="5">
    <source>
        <dbReference type="ARBA" id="ARBA00023125"/>
    </source>
</evidence>
<evidence type="ECO:0000256" key="1">
    <source>
        <dbReference type="ARBA" id="ARBA00000085"/>
    </source>
</evidence>
<keyword evidence="4" id="KW-0805">Transcription regulation</keyword>
<dbReference type="Pfam" id="PF00512">
    <property type="entry name" value="HisKA"/>
    <property type="match status" value="1"/>
</dbReference>
<keyword evidence="6" id="KW-0804">Transcription</keyword>
<dbReference type="Proteomes" id="UP000823661">
    <property type="component" value="Unassembled WGS sequence"/>
</dbReference>
<keyword evidence="8" id="KW-0812">Transmembrane</keyword>
<dbReference type="SUPFAM" id="SSF46689">
    <property type="entry name" value="Homeodomain-like"/>
    <property type="match status" value="1"/>
</dbReference>
<keyword evidence="3 7" id="KW-0597">Phosphoprotein</keyword>
<dbReference type="InterPro" id="IPR036890">
    <property type="entry name" value="HATPase_C_sf"/>
</dbReference>
<dbReference type="Gene3D" id="1.10.10.60">
    <property type="entry name" value="Homeodomain-like"/>
    <property type="match status" value="1"/>
</dbReference>
<dbReference type="SMART" id="SM00342">
    <property type="entry name" value="HTH_ARAC"/>
    <property type="match status" value="1"/>
</dbReference>
<sequence>MHYTDSCREFPERRYRSYSIKYPGKTYFLYAVLILSIAVSLPAAAEKVTAYRDMSSYTVEDGLLSNSIYGIVQDSLGFIWFGTDNGLCRFDGNEFMSYTHDEMRPSGSISSNNIRRLMLDSRGQIWISLDNGVDVYDPDTGLFSHFDAVTPDGTGIAGQTIEIIEDRDGEIWIATVNRGLFRWNPDTELLTVYRHDPSVSTSIAQDYISTLYESSDGTVWVGTYSEGLDAYSKHTGHFTHYRKGPGSISDNSIDAITEDSYGNIWIGTVSSGLDRLERASGTFTNFIDPDDGQYLQRIHYLEEISPGRLLVCSHAGARLYNITEEGIGPADVIGSPFYKTDCAMVYSFLCDREGNYWFGSMYDGVEFRPVRSNFVCYSFQKEDDGHTNSTMSSICEIDDGRYLLGTWNNGILLFDEHSRTLTPYVRSYGIRTAVLSMLMDHRTLWIATFRQGIMKVDLDTGRTQSYLSDPAVPNSRVFVLYRSANGRIWAGTSVGLYYYDRRNDRFVEELPIQRISDMTEDHRGKLWIATTGNGLYAYDVRSGSLDTYTHDRNDPSSLSHNSISSIAIDRDNRLWIGTDGAGLCRYDAGSDSFISYSSIKLRFIKQIFPDGDCLWISTSKAVSAFYPADGALKHYSYPGGVRDDRFNSNSCIMSSDGDMVFVKTDGVCMFTPPRYATDDHIVYSPIVKSFSINGVQMFPPASDETGTPLSLPIERTRSISLRQSRNSIEFRFVSPTYLSPENYCYRYMLEGFDSRWLETDNKDASAHYSNLPAGRYRLRIQVCDDDLWKDPAETDIALEIRPPVLLSRTALSIYGLLFLVAALTGVWLLKRQYERRAQRKIALSRRENEKAFYEQRVAFFTNIAHEIRTPLSLITGPVEELMKSGNMTSDEIQYLSLIRQNSQRLSSLVRQLLDFQKVDTANFRLHYDVCNLGTLAEGQIALFKAAAGEKNVVLTCDIPEAGVSVVSDTEALTKIISNLLSNAVRFAASEVHVRLSACDGGALLEVEDDGPGIPEEEQEKIFRAFYQANGNRTGKGIGIGLNLCRTLIGLLNGSITVSDRRDGRHGALFSVYVPDSSAMMAAPDQQSHIEDTRTRRYSIMVVDDEEELLGFLAKVLGSEYSVIRASGGKQALDLLKGNMPDLIVSDIMMEDIDGIELCRRIRGSMETSHIPVILLTARSGEKSRLEGIECGADAYIEKPFSPDYLKSQISGLLHRHEEFRRLYDHNSSGIRVLTHNRLDEEFIEKCSEIVLAHISDPELSVDLLARELGMSRTSAFKKLKSVSGMTPNDFMKYVRLKEAMRLLVEGKYSITEVGYITGFSSSSYFAKCFSQEFNVLPTEFVRRLESGTGKS</sequence>
<organism evidence="12 13">
    <name type="scientific">Candidatus Cryptobacteroides intestinavium</name>
    <dbReference type="NCBI Taxonomy" id="2840766"/>
    <lineage>
        <taxon>Bacteria</taxon>
        <taxon>Pseudomonadati</taxon>
        <taxon>Bacteroidota</taxon>
        <taxon>Bacteroidia</taxon>
        <taxon>Bacteroidales</taxon>
        <taxon>Candidatus Cryptobacteroides</taxon>
    </lineage>
</organism>
<dbReference type="SUPFAM" id="SSF63829">
    <property type="entry name" value="Calcium-dependent phosphotriesterase"/>
    <property type="match status" value="2"/>
</dbReference>
<reference evidence="12" key="1">
    <citation type="submission" date="2020-10" db="EMBL/GenBank/DDBJ databases">
        <authorList>
            <person name="Gilroy R."/>
        </authorList>
    </citation>
    <scope>NUCLEOTIDE SEQUENCE</scope>
    <source>
        <strain evidence="12">B1-20833</strain>
    </source>
</reference>
<evidence type="ECO:0000259" key="9">
    <source>
        <dbReference type="PROSITE" id="PS01124"/>
    </source>
</evidence>
<dbReference type="InterPro" id="IPR011123">
    <property type="entry name" value="Y_Y_Y"/>
</dbReference>
<keyword evidence="8" id="KW-1133">Transmembrane helix</keyword>
<comment type="caution">
    <text evidence="12">The sequence shown here is derived from an EMBL/GenBank/DDBJ whole genome shotgun (WGS) entry which is preliminary data.</text>
</comment>
<keyword evidence="8" id="KW-0472">Membrane</keyword>
<dbReference type="PRINTS" id="PR00344">
    <property type="entry name" value="BCTRLSENSOR"/>
</dbReference>
<dbReference type="InterPro" id="IPR003594">
    <property type="entry name" value="HATPase_dom"/>
</dbReference>
<dbReference type="PANTHER" id="PTHR43547:SF2">
    <property type="entry name" value="HYBRID SIGNAL TRANSDUCTION HISTIDINE KINASE C"/>
    <property type="match status" value="1"/>
</dbReference>
<dbReference type="InterPro" id="IPR015943">
    <property type="entry name" value="WD40/YVTN_repeat-like_dom_sf"/>
</dbReference>
<keyword evidence="5" id="KW-0238">DNA-binding</keyword>
<dbReference type="SUPFAM" id="SSF52172">
    <property type="entry name" value="CheY-like"/>
    <property type="match status" value="1"/>
</dbReference>
<dbReference type="SMART" id="SM00387">
    <property type="entry name" value="HATPase_c"/>
    <property type="match status" value="1"/>
</dbReference>
<feature type="transmembrane region" description="Helical" evidence="8">
    <location>
        <begin position="27"/>
        <end position="45"/>
    </location>
</feature>
<evidence type="ECO:0000256" key="8">
    <source>
        <dbReference type="SAM" id="Phobius"/>
    </source>
</evidence>
<evidence type="ECO:0000313" key="13">
    <source>
        <dbReference type="Proteomes" id="UP000823661"/>
    </source>
</evidence>
<accession>A0A9D9ERF0</accession>
<dbReference type="InterPro" id="IPR036097">
    <property type="entry name" value="HisK_dim/P_sf"/>
</dbReference>
<dbReference type="PROSITE" id="PS50109">
    <property type="entry name" value="HIS_KIN"/>
    <property type="match status" value="1"/>
</dbReference>
<dbReference type="PANTHER" id="PTHR43547">
    <property type="entry name" value="TWO-COMPONENT HISTIDINE KINASE"/>
    <property type="match status" value="1"/>
</dbReference>
<feature type="modified residue" description="4-aspartylphosphate" evidence="7">
    <location>
        <position position="1146"/>
    </location>
</feature>
<evidence type="ECO:0000256" key="6">
    <source>
        <dbReference type="ARBA" id="ARBA00023163"/>
    </source>
</evidence>
<dbReference type="Gene3D" id="2.130.10.10">
    <property type="entry name" value="YVTN repeat-like/Quinoprotein amine dehydrogenase"/>
    <property type="match status" value="2"/>
</dbReference>
<dbReference type="Pfam" id="PF07494">
    <property type="entry name" value="Reg_prop"/>
    <property type="match status" value="5"/>
</dbReference>
<dbReference type="Gene3D" id="2.60.40.10">
    <property type="entry name" value="Immunoglobulins"/>
    <property type="match status" value="1"/>
</dbReference>
<dbReference type="SUPFAM" id="SSF55874">
    <property type="entry name" value="ATPase domain of HSP90 chaperone/DNA topoisomerase II/histidine kinase"/>
    <property type="match status" value="1"/>
</dbReference>
<dbReference type="SMART" id="SM00388">
    <property type="entry name" value="HisKA"/>
    <property type="match status" value="1"/>
</dbReference>
<dbReference type="CDD" id="cd00075">
    <property type="entry name" value="HATPase"/>
    <property type="match status" value="1"/>
</dbReference>
<dbReference type="InterPro" id="IPR001789">
    <property type="entry name" value="Sig_transdc_resp-reg_receiver"/>
</dbReference>
<dbReference type="InterPro" id="IPR011110">
    <property type="entry name" value="Reg_prop"/>
</dbReference>
<dbReference type="CDD" id="cd00082">
    <property type="entry name" value="HisKA"/>
    <property type="match status" value="1"/>
</dbReference>
<dbReference type="InterPro" id="IPR018062">
    <property type="entry name" value="HTH_AraC-typ_CS"/>
</dbReference>